<dbReference type="PANTHER" id="PTHR31635:SF196">
    <property type="entry name" value="REVERSE TRANSCRIPTASE DOMAIN-CONTAINING PROTEIN-RELATED"/>
    <property type="match status" value="1"/>
</dbReference>
<organism evidence="2 3">
    <name type="scientific">Lithocarpus litseifolius</name>
    <dbReference type="NCBI Taxonomy" id="425828"/>
    <lineage>
        <taxon>Eukaryota</taxon>
        <taxon>Viridiplantae</taxon>
        <taxon>Streptophyta</taxon>
        <taxon>Embryophyta</taxon>
        <taxon>Tracheophyta</taxon>
        <taxon>Spermatophyta</taxon>
        <taxon>Magnoliopsida</taxon>
        <taxon>eudicotyledons</taxon>
        <taxon>Gunneridae</taxon>
        <taxon>Pentapetalae</taxon>
        <taxon>rosids</taxon>
        <taxon>fabids</taxon>
        <taxon>Fagales</taxon>
        <taxon>Fagaceae</taxon>
        <taxon>Lithocarpus</taxon>
    </lineage>
</organism>
<dbReference type="PROSITE" id="PS50878">
    <property type="entry name" value="RT_POL"/>
    <property type="match status" value="1"/>
</dbReference>
<feature type="domain" description="Reverse transcriptase" evidence="1">
    <location>
        <begin position="1"/>
        <end position="158"/>
    </location>
</feature>
<dbReference type="InterPro" id="IPR000477">
    <property type="entry name" value="RT_dom"/>
</dbReference>
<gene>
    <name evidence="2" type="ORF">SO802_028861</name>
</gene>
<evidence type="ECO:0000313" key="3">
    <source>
        <dbReference type="Proteomes" id="UP001459277"/>
    </source>
</evidence>
<dbReference type="Pfam" id="PF00078">
    <property type="entry name" value="RVT_1"/>
    <property type="match status" value="1"/>
</dbReference>
<dbReference type="PANTHER" id="PTHR31635">
    <property type="entry name" value="REVERSE TRANSCRIPTASE DOMAIN-CONTAINING PROTEIN-RELATED"/>
    <property type="match status" value="1"/>
</dbReference>
<name>A0AAW2BTY7_9ROSI</name>
<proteinExistence type="predicted"/>
<evidence type="ECO:0000313" key="2">
    <source>
        <dbReference type="EMBL" id="KAK9988622.1"/>
    </source>
</evidence>
<evidence type="ECO:0000259" key="1">
    <source>
        <dbReference type="PROSITE" id="PS50878"/>
    </source>
</evidence>
<protein>
    <recommendedName>
        <fullName evidence="1">Reverse transcriptase domain-containing protein</fullName>
    </recommendedName>
</protein>
<dbReference type="AlphaFoldDB" id="A0AAW2BTY7"/>
<dbReference type="SUPFAM" id="SSF56672">
    <property type="entry name" value="DNA/RNA polymerases"/>
    <property type="match status" value="1"/>
</dbReference>
<reference evidence="2 3" key="1">
    <citation type="submission" date="2024-01" db="EMBL/GenBank/DDBJ databases">
        <title>A telomere-to-telomere, gap-free genome of sweet tea (Lithocarpus litseifolius).</title>
        <authorList>
            <person name="Zhou J."/>
        </authorList>
    </citation>
    <scope>NUCLEOTIDE SEQUENCE [LARGE SCALE GENOMIC DNA]</scope>
    <source>
        <strain evidence="2">Zhou-2022a</strain>
        <tissue evidence="2">Leaf</tissue>
    </source>
</reference>
<keyword evidence="3" id="KW-1185">Reference proteome</keyword>
<dbReference type="InterPro" id="IPR043502">
    <property type="entry name" value="DNA/RNA_pol_sf"/>
</dbReference>
<sequence length="158" mass="18063">MGLKIDMEKAYDRLEWCFLEKVLRAFGFPSIWIQWVMQCVTTASFSILINGSPFSFFKPNRGVRQGDPLSPFLFVLATEVLARLIEREVSNNKIIGYKLAPGLMPISHLQFADDLFLFTQANEENIESIKACLETFARWSGHKVNLLKSVIIFSKNVL</sequence>
<accession>A0AAW2BTY7</accession>
<dbReference type="Proteomes" id="UP001459277">
    <property type="component" value="Unassembled WGS sequence"/>
</dbReference>
<comment type="caution">
    <text evidence="2">The sequence shown here is derived from an EMBL/GenBank/DDBJ whole genome shotgun (WGS) entry which is preliminary data.</text>
</comment>
<dbReference type="EMBL" id="JAZDWU010000010">
    <property type="protein sequence ID" value="KAK9988622.1"/>
    <property type="molecule type" value="Genomic_DNA"/>
</dbReference>